<name>K0INA6_NITGG</name>
<dbReference type="PANTHER" id="PTHR35090">
    <property type="entry name" value="DNA-DIRECTED RNA POLYMERASE SUBUNIT I"/>
    <property type="match status" value="1"/>
</dbReference>
<dbReference type="AlphaFoldDB" id="K0INA6"/>
<keyword evidence="3" id="KW-1185">Reference proteome</keyword>
<proteinExistence type="predicted"/>
<dbReference type="SUPFAM" id="SSF111126">
    <property type="entry name" value="Ligand-binding domain in the NO signalling and Golgi transport"/>
    <property type="match status" value="1"/>
</dbReference>
<organism evidence="2 3">
    <name type="scientific">Nitrososphaera gargensis (strain Ga9.2)</name>
    <dbReference type="NCBI Taxonomy" id="1237085"/>
    <lineage>
        <taxon>Archaea</taxon>
        <taxon>Nitrososphaerota</taxon>
        <taxon>Nitrososphaeria</taxon>
        <taxon>Nitrososphaerales</taxon>
        <taxon>Nitrososphaeraceae</taxon>
        <taxon>Nitrososphaera</taxon>
    </lineage>
</organism>
<evidence type="ECO:0000259" key="1">
    <source>
        <dbReference type="SMART" id="SM00989"/>
    </source>
</evidence>
<evidence type="ECO:0000313" key="3">
    <source>
        <dbReference type="Proteomes" id="UP000008037"/>
    </source>
</evidence>
<evidence type="ECO:0000313" key="2">
    <source>
        <dbReference type="EMBL" id="AFU59039.1"/>
    </source>
</evidence>
<dbReference type="InParanoid" id="K0INA6"/>
<dbReference type="InterPro" id="IPR004096">
    <property type="entry name" value="V4R"/>
</dbReference>
<gene>
    <name evidence="2" type="ordered locus">Ngar_c21080</name>
</gene>
<dbReference type="SMART" id="SM00989">
    <property type="entry name" value="V4R"/>
    <property type="match status" value="1"/>
</dbReference>
<dbReference type="InterPro" id="IPR024096">
    <property type="entry name" value="NO_sig/Golgi_transp_ligand-bd"/>
</dbReference>
<dbReference type="RefSeq" id="WP_015019574.1">
    <property type="nucleotide sequence ID" value="NC_018719.1"/>
</dbReference>
<dbReference type="BioCyc" id="CNIT1237085:G1324-2106-MONOMER"/>
<dbReference type="KEGG" id="nga:Ngar_c21080"/>
<dbReference type="HOGENOM" id="CLU_105305_0_0_2"/>
<dbReference type="Gene3D" id="3.30.1380.20">
    <property type="entry name" value="Trafficking protein particle complex subunit 3"/>
    <property type="match status" value="1"/>
</dbReference>
<dbReference type="GeneID" id="13795971"/>
<feature type="domain" description="4-vinyl reductase 4VR" evidence="1">
    <location>
        <begin position="164"/>
        <end position="227"/>
    </location>
</feature>
<sequence length="229" mass="25450">MVVGGMSHASRHLASSLLIIKLKVGKSYIKEFYTQNSLMAESSNVPRKEASEHDSTVYLNPYFHFDPKANITEDLVFKCKAILTNEQFWNAIQDGLDVLLKEAGAVILFQMGLRYGVEVGSKAKEAIPDVHQAVKFLETYGLFSGWGKFTTSPFSLSMGHLTDSVTVKVENSFFATMGKKKWETPRCFLISGLLAGITEGLLGEGHNCIETKCMATGSKYCEFLITRRK</sequence>
<dbReference type="STRING" id="1237085.Ngar_c21080"/>
<dbReference type="PANTHER" id="PTHR35090:SF1">
    <property type="entry name" value="SLR0144 PROTEIN"/>
    <property type="match status" value="1"/>
</dbReference>
<accession>K0INA6</accession>
<dbReference type="Pfam" id="PF02830">
    <property type="entry name" value="V4R"/>
    <property type="match status" value="1"/>
</dbReference>
<reference evidence="2 3" key="1">
    <citation type="journal article" date="2012" name="Environ. Microbiol.">
        <title>The genome of the ammonia-oxidizing Candidatus Nitrososphaera gargensis: insights into metabolic versatility and environmental adaptations.</title>
        <authorList>
            <person name="Spang A."/>
            <person name="Poehlein A."/>
            <person name="Offre P."/>
            <person name="Zumbragel S."/>
            <person name="Haider S."/>
            <person name="Rychlik N."/>
            <person name="Nowka B."/>
            <person name="Schmeisser C."/>
            <person name="Lebedeva E.V."/>
            <person name="Rattei T."/>
            <person name="Bohm C."/>
            <person name="Schmid M."/>
            <person name="Galushko A."/>
            <person name="Hatzenpichler R."/>
            <person name="Weinmaier T."/>
            <person name="Daniel R."/>
            <person name="Schleper C."/>
            <person name="Spieck E."/>
            <person name="Streit W."/>
            <person name="Wagner M."/>
        </authorList>
    </citation>
    <scope>NUCLEOTIDE SEQUENCE [LARGE SCALE GENOMIC DNA]</scope>
    <source>
        <strain evidence="3">Ga9.2</strain>
    </source>
</reference>
<dbReference type="EMBL" id="CP002408">
    <property type="protein sequence ID" value="AFU59039.1"/>
    <property type="molecule type" value="Genomic_DNA"/>
</dbReference>
<protein>
    <recommendedName>
        <fullName evidence="1">4-vinyl reductase 4VR domain-containing protein</fullName>
    </recommendedName>
</protein>
<dbReference type="Proteomes" id="UP000008037">
    <property type="component" value="Chromosome"/>
</dbReference>